<protein>
    <submittedName>
        <fullName evidence="1">DUF3168 domain-containing protein</fullName>
    </submittedName>
</protein>
<dbReference type="RefSeq" id="WP_069133603.1">
    <property type="nucleotide sequence ID" value="NZ_CP023483.1"/>
</dbReference>
<evidence type="ECO:0000313" key="1">
    <source>
        <dbReference type="EMBL" id="ATF25344.1"/>
    </source>
</evidence>
<accession>A0A1D2LUC2</accession>
<dbReference type="Proteomes" id="UP000243591">
    <property type="component" value="Chromosome"/>
</dbReference>
<dbReference type="KEGG" id="bths:CNY62_02445"/>
<organism evidence="1 2">
    <name type="scientific">Brochothrix thermosphacta</name>
    <name type="common">Microbacterium thermosphactum</name>
    <dbReference type="NCBI Taxonomy" id="2756"/>
    <lineage>
        <taxon>Bacteria</taxon>
        <taxon>Bacillati</taxon>
        <taxon>Bacillota</taxon>
        <taxon>Bacilli</taxon>
        <taxon>Bacillales</taxon>
        <taxon>Listeriaceae</taxon>
        <taxon>Brochothrix</taxon>
    </lineage>
</organism>
<dbReference type="EMBL" id="CP023483">
    <property type="protein sequence ID" value="ATF25344.1"/>
    <property type="molecule type" value="Genomic_DNA"/>
</dbReference>
<dbReference type="AlphaFoldDB" id="A0A1D2LUC2"/>
<proteinExistence type="predicted"/>
<gene>
    <name evidence="1" type="ORF">CNY62_02445</name>
</gene>
<sequence length="130" mass="15353">MIDMLSVIYEKLKTNEVIKAQCGSRIFYYELPETAATDKPFMLIIPMDVPVPVNYGGNTNHSEEYLYQIDVQSHDRKVVKIVQNEIRKELENINLYQQTNGFDEYFNGTKRYVDARRYIGIPFRYQLDTQ</sequence>
<dbReference type="OrthoDB" id="2168818at2"/>
<evidence type="ECO:0000313" key="2">
    <source>
        <dbReference type="Proteomes" id="UP000243591"/>
    </source>
</evidence>
<reference evidence="1 2" key="1">
    <citation type="submission" date="2017-09" db="EMBL/GenBank/DDBJ databases">
        <title>Complete Genome Sequences of Two Strains of the Meat Spoilage Bacterium Brochothrix thermosphacta Isolated from Ground Chicken.</title>
        <authorList>
            <person name="Paoli G.C."/>
            <person name="Wijey C."/>
            <person name="Chen C.-Y."/>
            <person name="Nguyen L."/>
            <person name="Yan X."/>
            <person name="Irwin P.L."/>
        </authorList>
    </citation>
    <scope>NUCLEOTIDE SEQUENCE [LARGE SCALE GENOMIC DNA]</scope>
    <source>
        <strain evidence="1 2">BI</strain>
    </source>
</reference>
<name>A0A1D2LUC2_BROTH</name>
<keyword evidence="2" id="KW-1185">Reference proteome</keyword>